<dbReference type="EMBL" id="CP163302">
    <property type="protein sequence ID" value="XDP46879.1"/>
    <property type="molecule type" value="Genomic_DNA"/>
</dbReference>
<keyword evidence="3" id="KW-0813">Transport</keyword>
<evidence type="ECO:0000259" key="9">
    <source>
        <dbReference type="PROSITE" id="PS51012"/>
    </source>
</evidence>
<dbReference type="PANTHER" id="PTHR30294">
    <property type="entry name" value="MEMBRANE COMPONENT OF ABC TRANSPORTER YHHJ-RELATED"/>
    <property type="match status" value="1"/>
</dbReference>
<reference evidence="10" key="1">
    <citation type="submission" date="2024-07" db="EMBL/GenBank/DDBJ databases">
        <authorList>
            <person name="fu j."/>
        </authorList>
    </citation>
    <scope>NUCLEOTIDE SEQUENCE</scope>
    <source>
        <strain evidence="10">P10A9</strain>
    </source>
</reference>
<feature type="transmembrane region" description="Helical" evidence="8">
    <location>
        <begin position="298"/>
        <end position="317"/>
    </location>
</feature>
<evidence type="ECO:0000256" key="7">
    <source>
        <dbReference type="ARBA" id="ARBA00023136"/>
    </source>
</evidence>
<evidence type="ECO:0000256" key="2">
    <source>
        <dbReference type="ARBA" id="ARBA00007783"/>
    </source>
</evidence>
<evidence type="ECO:0000256" key="3">
    <source>
        <dbReference type="ARBA" id="ARBA00022448"/>
    </source>
</evidence>
<evidence type="ECO:0000256" key="4">
    <source>
        <dbReference type="ARBA" id="ARBA00022475"/>
    </source>
</evidence>
<dbReference type="InterPro" id="IPR047817">
    <property type="entry name" value="ABC2_TM_bact-type"/>
</dbReference>
<dbReference type="InterPro" id="IPR013525">
    <property type="entry name" value="ABC2_TM"/>
</dbReference>
<keyword evidence="7 8" id="KW-0472">Membrane</keyword>
<dbReference type="AlphaFoldDB" id="A0AB39L7F5"/>
<feature type="transmembrane region" description="Helical" evidence="8">
    <location>
        <begin position="21"/>
        <end position="43"/>
    </location>
</feature>
<feature type="domain" description="ABC transmembrane type-2" evidence="9">
    <location>
        <begin position="154"/>
        <end position="378"/>
    </location>
</feature>
<dbReference type="KEGG" id="spue:AB5L97_07765"/>
<dbReference type="GO" id="GO:0140359">
    <property type="term" value="F:ABC-type transporter activity"/>
    <property type="evidence" value="ECO:0007669"/>
    <property type="project" value="InterPro"/>
</dbReference>
<feature type="transmembrane region" description="Helical" evidence="8">
    <location>
        <begin position="350"/>
        <end position="373"/>
    </location>
</feature>
<accession>A0AB39L7F5</accession>
<keyword evidence="4" id="KW-1003">Cell membrane</keyword>
<protein>
    <submittedName>
        <fullName evidence="10">ABC transporter permease</fullName>
    </submittedName>
</protein>
<evidence type="ECO:0000256" key="5">
    <source>
        <dbReference type="ARBA" id="ARBA00022692"/>
    </source>
</evidence>
<feature type="transmembrane region" description="Helical" evidence="8">
    <location>
        <begin position="232"/>
        <end position="254"/>
    </location>
</feature>
<evidence type="ECO:0000256" key="8">
    <source>
        <dbReference type="SAM" id="Phobius"/>
    </source>
</evidence>
<proteinExistence type="inferred from homology"/>
<keyword evidence="5 8" id="KW-0812">Transmembrane</keyword>
<feature type="transmembrane region" description="Helical" evidence="8">
    <location>
        <begin position="266"/>
        <end position="286"/>
    </location>
</feature>
<name>A0AB39L7F5_9MICC</name>
<evidence type="ECO:0000256" key="1">
    <source>
        <dbReference type="ARBA" id="ARBA00004651"/>
    </source>
</evidence>
<feature type="transmembrane region" description="Helical" evidence="8">
    <location>
        <begin position="189"/>
        <end position="211"/>
    </location>
</feature>
<keyword evidence="6 8" id="KW-1133">Transmembrane helix</keyword>
<dbReference type="Pfam" id="PF12698">
    <property type="entry name" value="ABC2_membrane_3"/>
    <property type="match status" value="1"/>
</dbReference>
<evidence type="ECO:0000256" key="6">
    <source>
        <dbReference type="ARBA" id="ARBA00022989"/>
    </source>
</evidence>
<comment type="similarity">
    <text evidence="2">Belongs to the ABC-2 integral membrane protein family.</text>
</comment>
<dbReference type="InterPro" id="IPR051449">
    <property type="entry name" value="ABC-2_transporter_component"/>
</dbReference>
<comment type="subcellular location">
    <subcellularLocation>
        <location evidence="1">Cell membrane</location>
        <topology evidence="1">Multi-pass membrane protein</topology>
    </subcellularLocation>
</comment>
<dbReference type="PANTHER" id="PTHR30294:SF38">
    <property type="entry name" value="TRANSPORT PERMEASE PROTEIN"/>
    <property type="match status" value="1"/>
</dbReference>
<sequence>MKTLHVFWKDLLILSKDRGTYINLFVLPLMFSVVLTIALGGAFGGGASSSPVTIPVTASGAQAEAVAKDITSIPGITWQEAGVDDAKSAVDQGKSIGAVLIAPDGASLDFYEDPSQANNAQLLFGQISAALAAKHAATQASELGAVAASGSQTEQVKAATIAAQPQVTLTTSQSGNRSTDVKPTAAQQYIPGFTVAFLFFIASTIAQYIFMERDRGTLRRLLVSPVGRASILAGKLLPTVVIGFVQVVVIFTVGRLLFGMTLGDPVALLLVTCAAVAAANGFGLMITSLSKTQAQATGMATLLVFTLATVAGCYVPLSFMPGFMQGIALATPQGWAMQAYQNIIMKGSDIAQVLPAVGALAAFAVVFFGIGLFRFKFEER</sequence>
<dbReference type="GO" id="GO:0005886">
    <property type="term" value="C:plasma membrane"/>
    <property type="evidence" value="ECO:0007669"/>
    <property type="project" value="UniProtKB-SubCell"/>
</dbReference>
<organism evidence="10">
    <name type="scientific">Sinomonas puerhi</name>
    <dbReference type="NCBI Taxonomy" id="3238584"/>
    <lineage>
        <taxon>Bacteria</taxon>
        <taxon>Bacillati</taxon>
        <taxon>Actinomycetota</taxon>
        <taxon>Actinomycetes</taxon>
        <taxon>Micrococcales</taxon>
        <taxon>Micrococcaceae</taxon>
        <taxon>Sinomonas</taxon>
    </lineage>
</organism>
<dbReference type="PROSITE" id="PS51012">
    <property type="entry name" value="ABC_TM2"/>
    <property type="match status" value="1"/>
</dbReference>
<evidence type="ECO:0000313" key="10">
    <source>
        <dbReference type="EMBL" id="XDP46879.1"/>
    </source>
</evidence>
<gene>
    <name evidence="10" type="ORF">AB5L97_07765</name>
</gene>
<dbReference type="RefSeq" id="WP_307959014.1">
    <property type="nucleotide sequence ID" value="NZ_CP163302.1"/>
</dbReference>